<dbReference type="Proteomes" id="UP001499974">
    <property type="component" value="Unassembled WGS sequence"/>
</dbReference>
<keyword evidence="3" id="KW-1185">Reference proteome</keyword>
<protein>
    <submittedName>
        <fullName evidence="2">Uncharacterized protein</fullName>
    </submittedName>
</protein>
<feature type="region of interest" description="Disordered" evidence="1">
    <location>
        <begin position="48"/>
        <end position="69"/>
    </location>
</feature>
<name>A0ABP8Y075_9ACTN</name>
<sequence length="86" mass="9167">MNTTAARAFGRHRVARAVGAQLITSAQIENGTIQAVDLSPAVTNKLNEAGRTGRVPEHGPGTGLRHTTQAQPIDFWPSMVSRMMSA</sequence>
<evidence type="ECO:0000313" key="3">
    <source>
        <dbReference type="Proteomes" id="UP001499974"/>
    </source>
</evidence>
<evidence type="ECO:0000256" key="1">
    <source>
        <dbReference type="SAM" id="MobiDB-lite"/>
    </source>
</evidence>
<proteinExistence type="predicted"/>
<comment type="caution">
    <text evidence="2">The sequence shown here is derived from an EMBL/GenBank/DDBJ whole genome shotgun (WGS) entry which is preliminary data.</text>
</comment>
<gene>
    <name evidence="2" type="ORF">GCM10023349_42860</name>
</gene>
<accession>A0ABP8Y075</accession>
<evidence type="ECO:0000313" key="2">
    <source>
        <dbReference type="EMBL" id="GAA4718333.1"/>
    </source>
</evidence>
<reference evidence="3" key="1">
    <citation type="journal article" date="2019" name="Int. J. Syst. Evol. Microbiol.">
        <title>The Global Catalogue of Microorganisms (GCM) 10K type strain sequencing project: providing services to taxonomists for standard genome sequencing and annotation.</title>
        <authorList>
            <consortium name="The Broad Institute Genomics Platform"/>
            <consortium name="The Broad Institute Genome Sequencing Center for Infectious Disease"/>
            <person name="Wu L."/>
            <person name="Ma J."/>
        </authorList>
    </citation>
    <scope>NUCLEOTIDE SEQUENCE [LARGE SCALE GENOMIC DNA]</scope>
    <source>
        <strain evidence="3">JCM 18531</strain>
    </source>
</reference>
<organism evidence="2 3">
    <name type="scientific">Nocardioides conyzicola</name>
    <dbReference type="NCBI Taxonomy" id="1651781"/>
    <lineage>
        <taxon>Bacteria</taxon>
        <taxon>Bacillati</taxon>
        <taxon>Actinomycetota</taxon>
        <taxon>Actinomycetes</taxon>
        <taxon>Propionibacteriales</taxon>
        <taxon>Nocardioidaceae</taxon>
        <taxon>Nocardioides</taxon>
    </lineage>
</organism>
<dbReference type="EMBL" id="BAABKM010000004">
    <property type="protein sequence ID" value="GAA4718333.1"/>
    <property type="molecule type" value="Genomic_DNA"/>
</dbReference>